<dbReference type="RefSeq" id="WP_378750934.1">
    <property type="nucleotide sequence ID" value="NZ_JBHSSV010000004.1"/>
</dbReference>
<accession>A0ABW2ZRC9</accession>
<evidence type="ECO:0000313" key="4">
    <source>
        <dbReference type="EMBL" id="MFD0780796.1"/>
    </source>
</evidence>
<name>A0ABW2ZRC9_9MICO</name>
<evidence type="ECO:0000256" key="1">
    <source>
        <dbReference type="ARBA" id="ARBA00022553"/>
    </source>
</evidence>
<proteinExistence type="predicted"/>
<evidence type="ECO:0000313" key="5">
    <source>
        <dbReference type="Proteomes" id="UP001597042"/>
    </source>
</evidence>
<dbReference type="Proteomes" id="UP001597042">
    <property type="component" value="Unassembled WGS sequence"/>
</dbReference>
<evidence type="ECO:0000256" key="2">
    <source>
        <dbReference type="SAM" id="MobiDB-lite"/>
    </source>
</evidence>
<dbReference type="InterPro" id="IPR000253">
    <property type="entry name" value="FHA_dom"/>
</dbReference>
<feature type="compositionally biased region" description="Low complexity" evidence="2">
    <location>
        <begin position="170"/>
        <end position="193"/>
    </location>
</feature>
<evidence type="ECO:0000259" key="3">
    <source>
        <dbReference type="PROSITE" id="PS50006"/>
    </source>
</evidence>
<dbReference type="EMBL" id="JBHTIM010000001">
    <property type="protein sequence ID" value="MFD0780796.1"/>
    <property type="molecule type" value="Genomic_DNA"/>
</dbReference>
<protein>
    <submittedName>
        <fullName evidence="4">FHA domain-containing protein</fullName>
    </submittedName>
</protein>
<dbReference type="PROSITE" id="PS50006">
    <property type="entry name" value="FHA_DOMAIN"/>
    <property type="match status" value="1"/>
</dbReference>
<keyword evidence="5" id="KW-1185">Reference proteome</keyword>
<dbReference type="SUPFAM" id="SSF49879">
    <property type="entry name" value="SMAD/FHA domain"/>
    <property type="match status" value="1"/>
</dbReference>
<feature type="domain" description="FHA" evidence="3">
    <location>
        <begin position="293"/>
        <end position="349"/>
    </location>
</feature>
<reference evidence="5" key="1">
    <citation type="journal article" date="2019" name="Int. J. Syst. Evol. Microbiol.">
        <title>The Global Catalogue of Microorganisms (GCM) 10K type strain sequencing project: providing services to taxonomists for standard genome sequencing and annotation.</title>
        <authorList>
            <consortium name="The Broad Institute Genomics Platform"/>
            <consortium name="The Broad Institute Genome Sequencing Center for Infectious Disease"/>
            <person name="Wu L."/>
            <person name="Ma J."/>
        </authorList>
    </citation>
    <scope>NUCLEOTIDE SEQUENCE [LARGE SCALE GENOMIC DNA]</scope>
    <source>
        <strain evidence="5">CCUG 50754</strain>
    </source>
</reference>
<sequence>MQTTYTPGRWYLLALRGVYVALAPDSANDLVRTLWERMRSEPTFPAILDVLTSHVGGAVSSLPSFAALIIEGDGVRVAVRGAVDAEISERPDTEPQRFSGTEVTTWSERFVGAASAVRLSMHSGYEAGDLPLEGGVVRAGSVSVALAGESRVPAPVEPASLARVPHMPGAAEPAPDSLAPAEPAAESVPASSETTVLPTDTTLAPSATEIDEVWESTIMSSRRAAAAVEKPQDAGEALGDHDGATVSLAELRARRGGLPEPAYEAAPATGDGEVASGRVRLSTGQVIELDRTVIIGRRPRSSRVGGADLPLLIAVDSPQQDISRSHLEIRIDGDTVVVVDLHTTNGSTLLRPATDPVRLHPGEATLVLSGDVVDMGDGVTATFEDLP</sequence>
<comment type="caution">
    <text evidence="4">The sequence shown here is derived from an EMBL/GenBank/DDBJ whole genome shotgun (WGS) entry which is preliminary data.</text>
</comment>
<keyword evidence="1" id="KW-0597">Phosphoprotein</keyword>
<dbReference type="InterPro" id="IPR008984">
    <property type="entry name" value="SMAD_FHA_dom_sf"/>
</dbReference>
<gene>
    <name evidence="4" type="ORF">ACFQZV_05715</name>
</gene>
<dbReference type="CDD" id="cd00060">
    <property type="entry name" value="FHA"/>
    <property type="match status" value="1"/>
</dbReference>
<dbReference type="Gene3D" id="2.60.200.20">
    <property type="match status" value="1"/>
</dbReference>
<organism evidence="4 5">
    <name type="scientific">Microbacterium koreense</name>
    <dbReference type="NCBI Taxonomy" id="323761"/>
    <lineage>
        <taxon>Bacteria</taxon>
        <taxon>Bacillati</taxon>
        <taxon>Actinomycetota</taxon>
        <taxon>Actinomycetes</taxon>
        <taxon>Micrococcales</taxon>
        <taxon>Microbacteriaceae</taxon>
        <taxon>Microbacterium</taxon>
    </lineage>
</organism>
<dbReference type="Pfam" id="PF00498">
    <property type="entry name" value="FHA"/>
    <property type="match status" value="1"/>
</dbReference>
<feature type="region of interest" description="Disordered" evidence="2">
    <location>
        <begin position="166"/>
        <end position="199"/>
    </location>
</feature>